<dbReference type="Proteomes" id="UP000182725">
    <property type="component" value="Unassembled WGS sequence"/>
</dbReference>
<feature type="transmembrane region" description="Helical" evidence="1">
    <location>
        <begin position="165"/>
        <end position="185"/>
    </location>
</feature>
<feature type="transmembrane region" description="Helical" evidence="1">
    <location>
        <begin position="40"/>
        <end position="63"/>
    </location>
</feature>
<reference evidence="3 4" key="1">
    <citation type="submission" date="2016-10" db="EMBL/GenBank/DDBJ databases">
        <authorList>
            <person name="de Groot N.N."/>
        </authorList>
    </citation>
    <scope>NUCLEOTIDE SEQUENCE [LARGE SCALE GENOMIC DNA]</scope>
    <source>
        <strain evidence="3 4">DSM 22274</strain>
    </source>
</reference>
<dbReference type="InterPro" id="IPR000326">
    <property type="entry name" value="PAP2/HPO"/>
</dbReference>
<feature type="transmembrane region" description="Helical" evidence="1">
    <location>
        <begin position="125"/>
        <end position="145"/>
    </location>
</feature>
<dbReference type="EMBL" id="FNTV01000001">
    <property type="protein sequence ID" value="SEE74952.1"/>
    <property type="molecule type" value="Genomic_DNA"/>
</dbReference>
<organism evidence="3 4">
    <name type="scientific">Arthrobacter alpinus</name>
    <dbReference type="NCBI Taxonomy" id="656366"/>
    <lineage>
        <taxon>Bacteria</taxon>
        <taxon>Bacillati</taxon>
        <taxon>Actinomycetota</taxon>
        <taxon>Actinomycetes</taxon>
        <taxon>Micrococcales</taxon>
        <taxon>Micrococcaceae</taxon>
        <taxon>Arthrobacter</taxon>
    </lineage>
</organism>
<gene>
    <name evidence="3" type="ORF">SAMN04489740_2409</name>
</gene>
<dbReference type="PANTHER" id="PTHR14969:SF13">
    <property type="entry name" value="AT30094P"/>
    <property type="match status" value="1"/>
</dbReference>
<keyword evidence="1" id="KW-0472">Membrane</keyword>
<feature type="transmembrane region" description="Helical" evidence="1">
    <location>
        <begin position="90"/>
        <end position="118"/>
    </location>
</feature>
<dbReference type="RefSeq" id="WP_074711775.1">
    <property type="nucleotide sequence ID" value="NZ_FNTV01000001.1"/>
</dbReference>
<evidence type="ECO:0000259" key="2">
    <source>
        <dbReference type="SMART" id="SM00014"/>
    </source>
</evidence>
<dbReference type="AlphaFoldDB" id="A0A1H5LD08"/>
<proteinExistence type="predicted"/>
<keyword evidence="1" id="KW-0812">Transmembrane</keyword>
<feature type="transmembrane region" description="Helical" evidence="1">
    <location>
        <begin position="192"/>
        <end position="211"/>
    </location>
</feature>
<dbReference type="PANTHER" id="PTHR14969">
    <property type="entry name" value="SPHINGOSINE-1-PHOSPHATE PHOSPHOHYDROLASE"/>
    <property type="match status" value="1"/>
</dbReference>
<feature type="domain" description="Phosphatidic acid phosphatase type 2/haloperoxidase" evidence="2">
    <location>
        <begin position="125"/>
        <end position="238"/>
    </location>
</feature>
<evidence type="ECO:0000256" key="1">
    <source>
        <dbReference type="SAM" id="Phobius"/>
    </source>
</evidence>
<dbReference type="Gene3D" id="1.20.144.10">
    <property type="entry name" value="Phosphatidic acid phosphatase type 2/haloperoxidase"/>
    <property type="match status" value="1"/>
</dbReference>
<sequence length="265" mass="28882">MSHEGAAANSPSNSHGQPLRWREKFIVEERLVPASTRRRLYRISLVLMVVGMALFLVLLFGVLSRTGLQRFDQPVSTWFMSLRSQTLTSVMIVLAVAFGPTALPIVVLVVIVGWTVLAKHAWRPLLLAVSMTTGLLLAKILAPLVKHPRPPIDLMLFGADSSFSFPSGHVLGTSDFLLILAFLIASRRRNRALTVALFTIAALVILAQLASRLYLGYHWLSDTTASVALSLLVLGAIMAIDTARTVRVPGELIHGEQSQAQVDGT</sequence>
<evidence type="ECO:0000313" key="3">
    <source>
        <dbReference type="EMBL" id="SEE74952.1"/>
    </source>
</evidence>
<dbReference type="SMART" id="SM00014">
    <property type="entry name" value="acidPPc"/>
    <property type="match status" value="1"/>
</dbReference>
<dbReference type="InterPro" id="IPR036938">
    <property type="entry name" value="PAP2/HPO_sf"/>
</dbReference>
<keyword evidence="1" id="KW-1133">Transmembrane helix</keyword>
<feature type="transmembrane region" description="Helical" evidence="1">
    <location>
        <begin position="217"/>
        <end position="240"/>
    </location>
</feature>
<name>A0A1H5LD08_9MICC</name>
<dbReference type="CDD" id="cd03392">
    <property type="entry name" value="PAP2_like_2"/>
    <property type="match status" value="1"/>
</dbReference>
<evidence type="ECO:0000313" key="4">
    <source>
        <dbReference type="Proteomes" id="UP000182725"/>
    </source>
</evidence>
<accession>A0A1H5LD08</accession>
<dbReference type="Pfam" id="PF01569">
    <property type="entry name" value="PAP2"/>
    <property type="match status" value="1"/>
</dbReference>
<dbReference type="SUPFAM" id="SSF48317">
    <property type="entry name" value="Acid phosphatase/Vanadium-dependent haloperoxidase"/>
    <property type="match status" value="1"/>
</dbReference>
<protein>
    <submittedName>
        <fullName evidence="3">Undecaprenyl-diphosphatase</fullName>
    </submittedName>
</protein>